<evidence type="ECO:0000313" key="1">
    <source>
        <dbReference type="EMBL" id="PWA86275.1"/>
    </source>
</evidence>
<evidence type="ECO:0000313" key="2">
    <source>
        <dbReference type="Proteomes" id="UP000245207"/>
    </source>
</evidence>
<dbReference type="EMBL" id="PKPP01001036">
    <property type="protein sequence ID" value="PWA86275.1"/>
    <property type="molecule type" value="Genomic_DNA"/>
</dbReference>
<name>A0A2U1PKI4_ARTAN</name>
<reference evidence="1 2" key="1">
    <citation type="journal article" date="2018" name="Mol. Plant">
        <title>The genome of Artemisia annua provides insight into the evolution of Asteraceae family and artemisinin biosynthesis.</title>
        <authorList>
            <person name="Shen Q."/>
            <person name="Zhang L."/>
            <person name="Liao Z."/>
            <person name="Wang S."/>
            <person name="Yan T."/>
            <person name="Shi P."/>
            <person name="Liu M."/>
            <person name="Fu X."/>
            <person name="Pan Q."/>
            <person name="Wang Y."/>
            <person name="Lv Z."/>
            <person name="Lu X."/>
            <person name="Zhang F."/>
            <person name="Jiang W."/>
            <person name="Ma Y."/>
            <person name="Chen M."/>
            <person name="Hao X."/>
            <person name="Li L."/>
            <person name="Tang Y."/>
            <person name="Lv G."/>
            <person name="Zhou Y."/>
            <person name="Sun X."/>
            <person name="Brodelius P.E."/>
            <person name="Rose J.K.C."/>
            <person name="Tang K."/>
        </authorList>
    </citation>
    <scope>NUCLEOTIDE SEQUENCE [LARGE SCALE GENOMIC DNA]</scope>
    <source>
        <strain evidence="2">cv. Huhao1</strain>
        <tissue evidence="1">Leaf</tissue>
    </source>
</reference>
<proteinExistence type="predicted"/>
<protein>
    <submittedName>
        <fullName evidence="1">Uncharacterized protein</fullName>
    </submittedName>
</protein>
<gene>
    <name evidence="1" type="ORF">CTI12_AA141730</name>
</gene>
<dbReference type="Proteomes" id="UP000245207">
    <property type="component" value="Unassembled WGS sequence"/>
</dbReference>
<keyword evidence="2" id="KW-1185">Reference proteome</keyword>
<comment type="caution">
    <text evidence="1">The sequence shown here is derived from an EMBL/GenBank/DDBJ whole genome shotgun (WGS) entry which is preliminary data.</text>
</comment>
<accession>A0A2U1PKI4</accession>
<sequence length="187" mass="20572">MATPPSEYAMSRTPHFHELRIASGSDNLEGCFHLLFTQQHAKIDGLINVLCEKRDGLFKKIERMEKLVEEGEGFCVFHDSGNAGLECMKETLKTDKKVLAGLTGLLDVACEASKAVSKLQKMMRRFTVFGATLGSISVFDLVCIATEAACGGVVSARKIEICFSNSESIVFLNSESVPVNKENWNLF</sequence>
<dbReference type="AlphaFoldDB" id="A0A2U1PKI4"/>
<organism evidence="1 2">
    <name type="scientific">Artemisia annua</name>
    <name type="common">Sweet wormwood</name>
    <dbReference type="NCBI Taxonomy" id="35608"/>
    <lineage>
        <taxon>Eukaryota</taxon>
        <taxon>Viridiplantae</taxon>
        <taxon>Streptophyta</taxon>
        <taxon>Embryophyta</taxon>
        <taxon>Tracheophyta</taxon>
        <taxon>Spermatophyta</taxon>
        <taxon>Magnoliopsida</taxon>
        <taxon>eudicotyledons</taxon>
        <taxon>Gunneridae</taxon>
        <taxon>Pentapetalae</taxon>
        <taxon>asterids</taxon>
        <taxon>campanulids</taxon>
        <taxon>Asterales</taxon>
        <taxon>Asteraceae</taxon>
        <taxon>Asteroideae</taxon>
        <taxon>Anthemideae</taxon>
        <taxon>Artemisiinae</taxon>
        <taxon>Artemisia</taxon>
    </lineage>
</organism>